<keyword evidence="2" id="KW-0413">Isomerase</keyword>
<protein>
    <submittedName>
        <fullName evidence="2">Sugar phosphate isomerase/epimerase</fullName>
    </submittedName>
</protein>
<dbReference type="RefSeq" id="WP_162638352.1">
    <property type="nucleotide sequence ID" value="NZ_CP048286.1"/>
</dbReference>
<dbReference type="InterPro" id="IPR036237">
    <property type="entry name" value="Xyl_isomerase-like_sf"/>
</dbReference>
<dbReference type="PANTHER" id="PTHR12110">
    <property type="entry name" value="HYDROXYPYRUVATE ISOMERASE"/>
    <property type="match status" value="1"/>
</dbReference>
<dbReference type="AlphaFoldDB" id="A0A6C0NVL9"/>
<evidence type="ECO:0000259" key="1">
    <source>
        <dbReference type="Pfam" id="PF01261"/>
    </source>
</evidence>
<gene>
    <name evidence="2" type="ORF">GZH47_02310</name>
</gene>
<dbReference type="GO" id="GO:0016853">
    <property type="term" value="F:isomerase activity"/>
    <property type="evidence" value="ECO:0007669"/>
    <property type="project" value="UniProtKB-KW"/>
</dbReference>
<feature type="domain" description="Xylose isomerase-like TIM barrel" evidence="1">
    <location>
        <begin position="33"/>
        <end position="202"/>
    </location>
</feature>
<dbReference type="Gene3D" id="3.20.20.150">
    <property type="entry name" value="Divalent-metal-dependent TIM barrel enzymes"/>
    <property type="match status" value="1"/>
</dbReference>
<dbReference type="EMBL" id="CP048286">
    <property type="protein sequence ID" value="QHW29783.1"/>
    <property type="molecule type" value="Genomic_DNA"/>
</dbReference>
<sequence>MQNLSIEGFSFHGMLKEGTMDIFHQLESIRYRYGLNAVGIWNGFLTSTEDTYLAKIRQALDEKQMTLPSLACDWCAVWADDEAEREKQYRNALENFKAAKILGAKSLRIDWGISRETVTDEEFEFLVNRYTEYCRLAEEIGIVVGPENHFGASLNPDLMLRLIEAINHPSFKILLHVQRWSTGKDTADERLAPHAAHVHVNAETLTSAKLKSMTDAGYVGGWGIEHGKGSEEYRETQEQVDLIKQVLSVPPALQV</sequence>
<evidence type="ECO:0000313" key="3">
    <source>
        <dbReference type="Proteomes" id="UP000479114"/>
    </source>
</evidence>
<organism evidence="2 3">
    <name type="scientific">Paenibacillus rhizovicinus</name>
    <dbReference type="NCBI Taxonomy" id="2704463"/>
    <lineage>
        <taxon>Bacteria</taxon>
        <taxon>Bacillati</taxon>
        <taxon>Bacillota</taxon>
        <taxon>Bacilli</taxon>
        <taxon>Bacillales</taxon>
        <taxon>Paenibacillaceae</taxon>
        <taxon>Paenibacillus</taxon>
    </lineage>
</organism>
<proteinExistence type="predicted"/>
<name>A0A6C0NVL9_9BACL</name>
<reference evidence="2 3" key="1">
    <citation type="submission" date="2020-02" db="EMBL/GenBank/DDBJ databases">
        <title>Paenibacillus sp. nov., isolated from rhizosphere soil of tomato.</title>
        <authorList>
            <person name="Weon H.-Y."/>
            <person name="Lee S.A."/>
        </authorList>
    </citation>
    <scope>NUCLEOTIDE SEQUENCE [LARGE SCALE GENOMIC DNA]</scope>
    <source>
        <strain evidence="2 3">14171R-81</strain>
    </source>
</reference>
<dbReference type="Proteomes" id="UP000479114">
    <property type="component" value="Chromosome"/>
</dbReference>
<evidence type="ECO:0000313" key="2">
    <source>
        <dbReference type="EMBL" id="QHW29783.1"/>
    </source>
</evidence>
<dbReference type="SUPFAM" id="SSF51658">
    <property type="entry name" value="Xylose isomerase-like"/>
    <property type="match status" value="1"/>
</dbReference>
<keyword evidence="3" id="KW-1185">Reference proteome</keyword>
<dbReference type="InterPro" id="IPR050312">
    <property type="entry name" value="IolE/XylAMocC-like"/>
</dbReference>
<accession>A0A6C0NVL9</accession>
<dbReference type="KEGG" id="prz:GZH47_02310"/>
<dbReference type="Pfam" id="PF01261">
    <property type="entry name" value="AP_endonuc_2"/>
    <property type="match status" value="1"/>
</dbReference>
<dbReference type="PANTHER" id="PTHR12110:SF53">
    <property type="entry name" value="BLR5974 PROTEIN"/>
    <property type="match status" value="1"/>
</dbReference>
<dbReference type="InterPro" id="IPR013022">
    <property type="entry name" value="Xyl_isomerase-like_TIM-brl"/>
</dbReference>